<dbReference type="Proteomes" id="UP000230233">
    <property type="component" value="Chromosome I"/>
</dbReference>
<dbReference type="PANTHER" id="PTHR21503:SF52">
    <property type="entry name" value="F-BOX DOMAIN-CONTAINING PROTEIN"/>
    <property type="match status" value="1"/>
</dbReference>
<reference evidence="3" key="1">
    <citation type="submission" date="2017-10" db="EMBL/GenBank/DDBJ databases">
        <title>Rapid genome shrinkage in a self-fertile nematode reveals novel sperm competition proteins.</title>
        <authorList>
            <person name="Yin D."/>
            <person name="Schwarz E.M."/>
            <person name="Thomas C.G."/>
            <person name="Felde R.L."/>
            <person name="Korf I.F."/>
            <person name="Cutter A.D."/>
            <person name="Schartner C.M."/>
            <person name="Ralston E.J."/>
            <person name="Meyer B.J."/>
            <person name="Haag E.S."/>
        </authorList>
    </citation>
    <scope>NUCLEOTIDE SEQUENCE [LARGE SCALE GENOMIC DNA]</scope>
    <source>
        <strain evidence="3">JU1422</strain>
    </source>
</reference>
<keyword evidence="3" id="KW-1185">Reference proteome</keyword>
<evidence type="ECO:0000313" key="3">
    <source>
        <dbReference type="Proteomes" id="UP000230233"/>
    </source>
</evidence>
<protein>
    <recommendedName>
        <fullName evidence="1">F-box domain-containing protein</fullName>
    </recommendedName>
</protein>
<dbReference type="Pfam" id="PF07735">
    <property type="entry name" value="FBA_2"/>
    <property type="match status" value="1"/>
</dbReference>
<sequence>MPIALLKFPTDLLGEVFKECNPFELYNVSLCSKRIRIVLKSRMPRCWKISSDFIAIGVMCRNDDAYKFEAASRPEDCYKVNVRRTMQIKFRNGKVMDSLDYMLDIFGCSTMKCMAFLVYNDLLKFSKIAIDKKLEIEECHIDEMNNDQEFSDSLALINQMNITKLIELDHRVSSRIVPHRITRFPDELRIYNSSWFSIEQLMICTSAAIYLRDSYLNNEDMDRFLQKWKRGELPNLRVMKGSSVKLDGESPILEMYPPIRGQTKTTIKRISVDDPYTIYGVKVHNDQGLEGLLEINLTPRYSRFAFIVIDPTDTVTEEIDENFVGAEED</sequence>
<dbReference type="AlphaFoldDB" id="A0A2G5VRT0"/>
<evidence type="ECO:0000259" key="1">
    <source>
        <dbReference type="PROSITE" id="PS50181"/>
    </source>
</evidence>
<evidence type="ECO:0000313" key="2">
    <source>
        <dbReference type="EMBL" id="PIC54462.1"/>
    </source>
</evidence>
<dbReference type="Pfam" id="PF00646">
    <property type="entry name" value="F-box"/>
    <property type="match status" value="1"/>
</dbReference>
<proteinExistence type="predicted"/>
<accession>A0A2G5VRT0</accession>
<gene>
    <name evidence="2" type="primary">Cnig_chr_I.g3706</name>
    <name evidence="2" type="ORF">B9Z55_003706</name>
</gene>
<dbReference type="PANTHER" id="PTHR21503">
    <property type="entry name" value="F-BOX-CONTAINING HYPOTHETICAL PROTEIN C.ELEGANS"/>
    <property type="match status" value="1"/>
</dbReference>
<comment type="caution">
    <text evidence="2">The sequence shown here is derived from an EMBL/GenBank/DDBJ whole genome shotgun (WGS) entry which is preliminary data.</text>
</comment>
<feature type="domain" description="F-box" evidence="1">
    <location>
        <begin position="2"/>
        <end position="50"/>
    </location>
</feature>
<dbReference type="OrthoDB" id="5910165at2759"/>
<name>A0A2G5VRT0_9PELO</name>
<dbReference type="InterPro" id="IPR012885">
    <property type="entry name" value="F-box_Sdz-33"/>
</dbReference>
<organism evidence="2 3">
    <name type="scientific">Caenorhabditis nigoni</name>
    <dbReference type="NCBI Taxonomy" id="1611254"/>
    <lineage>
        <taxon>Eukaryota</taxon>
        <taxon>Metazoa</taxon>
        <taxon>Ecdysozoa</taxon>
        <taxon>Nematoda</taxon>
        <taxon>Chromadorea</taxon>
        <taxon>Rhabditida</taxon>
        <taxon>Rhabditina</taxon>
        <taxon>Rhabditomorpha</taxon>
        <taxon>Rhabditoidea</taxon>
        <taxon>Rhabditidae</taxon>
        <taxon>Peloderinae</taxon>
        <taxon>Caenorhabditis</taxon>
    </lineage>
</organism>
<dbReference type="EMBL" id="PDUG01000001">
    <property type="protein sequence ID" value="PIC54462.1"/>
    <property type="molecule type" value="Genomic_DNA"/>
</dbReference>
<dbReference type="PROSITE" id="PS50181">
    <property type="entry name" value="FBOX"/>
    <property type="match status" value="1"/>
</dbReference>
<dbReference type="InterPro" id="IPR001810">
    <property type="entry name" value="F-box_dom"/>
</dbReference>